<evidence type="ECO:0000313" key="3">
    <source>
        <dbReference type="Proteomes" id="UP000054270"/>
    </source>
</evidence>
<organism evidence="2 3">
    <name type="scientific">Hypholoma sublateritium (strain FD-334 SS-4)</name>
    <dbReference type="NCBI Taxonomy" id="945553"/>
    <lineage>
        <taxon>Eukaryota</taxon>
        <taxon>Fungi</taxon>
        <taxon>Dikarya</taxon>
        <taxon>Basidiomycota</taxon>
        <taxon>Agaricomycotina</taxon>
        <taxon>Agaricomycetes</taxon>
        <taxon>Agaricomycetidae</taxon>
        <taxon>Agaricales</taxon>
        <taxon>Agaricineae</taxon>
        <taxon>Strophariaceae</taxon>
        <taxon>Hypholoma</taxon>
    </lineage>
</organism>
<evidence type="ECO:0000256" key="1">
    <source>
        <dbReference type="SAM" id="MobiDB-lite"/>
    </source>
</evidence>
<keyword evidence="3" id="KW-1185">Reference proteome</keyword>
<evidence type="ECO:0000313" key="2">
    <source>
        <dbReference type="EMBL" id="KJA15104.1"/>
    </source>
</evidence>
<sequence length="182" mass="18955">MNPTGGLGARAGFSREPRELPAGHADCNGPSSAGGAASSATATRLRAAQRRLQQQLSNCDESAKRISQIRHCCCVTSPRRTCPPCYQPAIVALAPTHTNAVCSPRTPSSAARHAPVPPTPLPPITASTDGSIGGRGPIPHLRPLSPSPRRPPLALVALARSPPPSRVALLTDQVPKRSLLEL</sequence>
<accession>A0A0D2N7M2</accession>
<feature type="region of interest" description="Disordered" evidence="1">
    <location>
        <begin position="104"/>
        <end position="151"/>
    </location>
</feature>
<name>A0A0D2N7M2_HYPSF</name>
<feature type="region of interest" description="Disordered" evidence="1">
    <location>
        <begin position="1"/>
        <end position="45"/>
    </location>
</feature>
<dbReference type="AlphaFoldDB" id="A0A0D2N7M2"/>
<feature type="compositionally biased region" description="Low complexity" evidence="1">
    <location>
        <begin position="31"/>
        <end position="45"/>
    </location>
</feature>
<reference evidence="3" key="1">
    <citation type="submission" date="2014-04" db="EMBL/GenBank/DDBJ databases">
        <title>Evolutionary Origins and Diversification of the Mycorrhizal Mutualists.</title>
        <authorList>
            <consortium name="DOE Joint Genome Institute"/>
            <consortium name="Mycorrhizal Genomics Consortium"/>
            <person name="Kohler A."/>
            <person name="Kuo A."/>
            <person name="Nagy L.G."/>
            <person name="Floudas D."/>
            <person name="Copeland A."/>
            <person name="Barry K.W."/>
            <person name="Cichocki N."/>
            <person name="Veneault-Fourrey C."/>
            <person name="LaButti K."/>
            <person name="Lindquist E.A."/>
            <person name="Lipzen A."/>
            <person name="Lundell T."/>
            <person name="Morin E."/>
            <person name="Murat C."/>
            <person name="Riley R."/>
            <person name="Ohm R."/>
            <person name="Sun H."/>
            <person name="Tunlid A."/>
            <person name="Henrissat B."/>
            <person name="Grigoriev I.V."/>
            <person name="Hibbett D.S."/>
            <person name="Martin F."/>
        </authorList>
    </citation>
    <scope>NUCLEOTIDE SEQUENCE [LARGE SCALE GENOMIC DNA]</scope>
    <source>
        <strain evidence="3">FD-334 SS-4</strain>
    </source>
</reference>
<dbReference type="EMBL" id="KN817654">
    <property type="protein sequence ID" value="KJA15104.1"/>
    <property type="molecule type" value="Genomic_DNA"/>
</dbReference>
<proteinExistence type="predicted"/>
<protein>
    <submittedName>
        <fullName evidence="2">Uncharacterized protein</fullName>
    </submittedName>
</protein>
<dbReference type="Proteomes" id="UP000054270">
    <property type="component" value="Unassembled WGS sequence"/>
</dbReference>
<gene>
    <name evidence="2" type="ORF">HYPSUDRAFT_208165</name>
</gene>